<name>A0A834LXH9_RHOSS</name>
<dbReference type="AlphaFoldDB" id="A0A834LXH9"/>
<evidence type="ECO:0000313" key="1">
    <source>
        <dbReference type="EMBL" id="KAF7149938.1"/>
    </source>
</evidence>
<sequence>MNYYVSKTGGGDEVAELVTKGSVTAASAYNVAAIFCLPVPFPAKIPLSREKTHRPFCENPTNWLFFRGKKGENKESSSRCSIQVIQIGKERGSGSWGGFIRPKPLKLVWTRSFIQIRSLELGNKECKLMDNQEKQSGSTALIMIGCVMDLLSQFRYFGYEYKCAAVHSFGFRSLPSSTEARGVFIRAACFQFLKEGM</sequence>
<evidence type="ECO:0000313" key="2">
    <source>
        <dbReference type="Proteomes" id="UP000626092"/>
    </source>
</evidence>
<organism evidence="1 2">
    <name type="scientific">Rhododendron simsii</name>
    <name type="common">Sims's rhododendron</name>
    <dbReference type="NCBI Taxonomy" id="118357"/>
    <lineage>
        <taxon>Eukaryota</taxon>
        <taxon>Viridiplantae</taxon>
        <taxon>Streptophyta</taxon>
        <taxon>Embryophyta</taxon>
        <taxon>Tracheophyta</taxon>
        <taxon>Spermatophyta</taxon>
        <taxon>Magnoliopsida</taxon>
        <taxon>eudicotyledons</taxon>
        <taxon>Gunneridae</taxon>
        <taxon>Pentapetalae</taxon>
        <taxon>asterids</taxon>
        <taxon>Ericales</taxon>
        <taxon>Ericaceae</taxon>
        <taxon>Ericoideae</taxon>
        <taxon>Rhodoreae</taxon>
        <taxon>Rhododendron</taxon>
    </lineage>
</organism>
<dbReference type="Proteomes" id="UP000626092">
    <property type="component" value="Unassembled WGS sequence"/>
</dbReference>
<comment type="caution">
    <text evidence="1">The sequence shown here is derived from an EMBL/GenBank/DDBJ whole genome shotgun (WGS) entry which is preliminary data.</text>
</comment>
<accession>A0A834LXH9</accession>
<reference evidence="1" key="1">
    <citation type="submission" date="2019-11" db="EMBL/GenBank/DDBJ databases">
        <authorList>
            <person name="Liu Y."/>
            <person name="Hou J."/>
            <person name="Li T.-Q."/>
            <person name="Guan C.-H."/>
            <person name="Wu X."/>
            <person name="Wu H.-Z."/>
            <person name="Ling F."/>
            <person name="Zhang R."/>
            <person name="Shi X.-G."/>
            <person name="Ren J.-P."/>
            <person name="Chen E.-F."/>
            <person name="Sun J.-M."/>
        </authorList>
    </citation>
    <scope>NUCLEOTIDE SEQUENCE</scope>
    <source>
        <strain evidence="1">Adult_tree_wgs_1</strain>
        <tissue evidence="1">Leaves</tissue>
    </source>
</reference>
<dbReference type="EMBL" id="WJXA01000002">
    <property type="protein sequence ID" value="KAF7149938.1"/>
    <property type="molecule type" value="Genomic_DNA"/>
</dbReference>
<protein>
    <submittedName>
        <fullName evidence="1">Uncharacterized protein</fullName>
    </submittedName>
</protein>
<keyword evidence="2" id="KW-1185">Reference proteome</keyword>
<gene>
    <name evidence="1" type="ORF">RHSIM_Rhsim02G0125300</name>
</gene>
<proteinExistence type="predicted"/>